<evidence type="ECO:0000256" key="5">
    <source>
        <dbReference type="ARBA" id="ARBA00046020"/>
    </source>
</evidence>
<reference evidence="7" key="1">
    <citation type="journal article" date="2019" name="Sci. Rep.">
        <title>Draft genome of Tanacetum cinerariifolium, the natural source of mosquito coil.</title>
        <authorList>
            <person name="Yamashiro T."/>
            <person name="Shiraishi A."/>
            <person name="Satake H."/>
            <person name="Nakayama K."/>
        </authorList>
    </citation>
    <scope>NUCLEOTIDE SEQUENCE</scope>
</reference>
<dbReference type="GO" id="GO:0008312">
    <property type="term" value="F:7S RNA binding"/>
    <property type="evidence" value="ECO:0007669"/>
    <property type="project" value="TreeGrafter"/>
</dbReference>
<dbReference type="AlphaFoldDB" id="A0A699GL40"/>
<organism evidence="7">
    <name type="scientific">Tanacetum cinerariifolium</name>
    <name type="common">Dalmatian daisy</name>
    <name type="synonym">Chrysanthemum cinerariifolium</name>
    <dbReference type="NCBI Taxonomy" id="118510"/>
    <lineage>
        <taxon>Eukaryota</taxon>
        <taxon>Viridiplantae</taxon>
        <taxon>Streptophyta</taxon>
        <taxon>Embryophyta</taxon>
        <taxon>Tracheophyta</taxon>
        <taxon>Spermatophyta</taxon>
        <taxon>Magnoliopsida</taxon>
        <taxon>eudicotyledons</taxon>
        <taxon>Gunneridae</taxon>
        <taxon>Pentapetalae</taxon>
        <taxon>asterids</taxon>
        <taxon>campanulids</taxon>
        <taxon>Asterales</taxon>
        <taxon>Asteraceae</taxon>
        <taxon>Asteroideae</taxon>
        <taxon>Anthemideae</taxon>
        <taxon>Anthemidinae</taxon>
        <taxon>Tanacetum</taxon>
    </lineage>
</organism>
<name>A0A699GL40_TANCI</name>
<dbReference type="PANTHER" id="PTHR11564">
    <property type="entry name" value="SIGNAL RECOGNITION PARTICLE 54K PROTEIN SRP54"/>
    <property type="match status" value="1"/>
</dbReference>
<dbReference type="InterPro" id="IPR013822">
    <property type="entry name" value="Signal_recog_particl_SRP54_hlx"/>
</dbReference>
<dbReference type="GO" id="GO:0005525">
    <property type="term" value="F:GTP binding"/>
    <property type="evidence" value="ECO:0007669"/>
    <property type="project" value="InterPro"/>
</dbReference>
<dbReference type="GO" id="GO:0005786">
    <property type="term" value="C:signal recognition particle, endoplasmic reticulum targeting"/>
    <property type="evidence" value="ECO:0007669"/>
    <property type="project" value="TreeGrafter"/>
</dbReference>
<dbReference type="GO" id="GO:0005829">
    <property type="term" value="C:cytosol"/>
    <property type="evidence" value="ECO:0007669"/>
    <property type="project" value="TreeGrafter"/>
</dbReference>
<dbReference type="PANTHER" id="PTHR11564:SF5">
    <property type="entry name" value="SIGNAL RECOGNITION PARTICLE SUBUNIT SRP54"/>
    <property type="match status" value="1"/>
</dbReference>
<dbReference type="GO" id="GO:0030942">
    <property type="term" value="F:endoplasmic reticulum signal peptide binding"/>
    <property type="evidence" value="ECO:0007669"/>
    <property type="project" value="TreeGrafter"/>
</dbReference>
<comment type="subunit">
    <text evidence="4">Component of a signal recognition particle (SRP) complex that consists of a 7SL RNA molecule of 300 nucleotides and six protein subunits: SRP72, SRP68, SRP54, SRP19, SRP14 and SRP9.</text>
</comment>
<accession>A0A699GL40</accession>
<dbReference type="SUPFAM" id="SSF47364">
    <property type="entry name" value="Domain of the SRP/SRP receptor G-proteins"/>
    <property type="match status" value="1"/>
</dbReference>
<comment type="subcellular location">
    <subcellularLocation>
        <location evidence="2">Cytoplasm</location>
    </subcellularLocation>
    <subcellularLocation>
        <location evidence="1">Endoplasmic reticulum</location>
    </subcellularLocation>
</comment>
<comment type="caution">
    <text evidence="7">The sequence shown here is derived from an EMBL/GenBank/DDBJ whole genome shotgun (WGS) entry which is preliminary data.</text>
</comment>
<dbReference type="Pfam" id="PF02881">
    <property type="entry name" value="SRP54_N"/>
    <property type="match status" value="1"/>
</dbReference>
<dbReference type="Gene3D" id="1.20.120.140">
    <property type="entry name" value="Signal recognition particle SRP54, nucleotide-binding domain"/>
    <property type="match status" value="1"/>
</dbReference>
<evidence type="ECO:0000256" key="3">
    <source>
        <dbReference type="ARBA" id="ARBA00022824"/>
    </source>
</evidence>
<protein>
    <submittedName>
        <fullName evidence="7">Signal recognition particle 54 kDa protein 2</fullName>
    </submittedName>
</protein>
<dbReference type="GO" id="GO:0005783">
    <property type="term" value="C:endoplasmic reticulum"/>
    <property type="evidence" value="ECO:0007669"/>
    <property type="project" value="UniProtKB-SubCell"/>
</dbReference>
<feature type="domain" description="Signal recognition particle SRP54 helical bundle" evidence="6">
    <location>
        <begin position="5"/>
        <end position="67"/>
    </location>
</feature>
<evidence type="ECO:0000259" key="6">
    <source>
        <dbReference type="Pfam" id="PF02881"/>
    </source>
</evidence>
<evidence type="ECO:0000256" key="4">
    <source>
        <dbReference type="ARBA" id="ARBA00034796"/>
    </source>
</evidence>
<evidence type="ECO:0000256" key="1">
    <source>
        <dbReference type="ARBA" id="ARBA00004240"/>
    </source>
</evidence>
<dbReference type="InterPro" id="IPR036225">
    <property type="entry name" value="SRP/SRP_N"/>
</dbReference>
<keyword evidence="3" id="KW-0256">Endoplasmic reticulum</keyword>
<gene>
    <name evidence="7" type="ORF">Tci_001386</name>
</gene>
<dbReference type="EMBL" id="BKCJ010000066">
    <property type="protein sequence ID" value="GEU29408.1"/>
    <property type="molecule type" value="Genomic_DNA"/>
</dbReference>
<dbReference type="GO" id="GO:0003924">
    <property type="term" value="F:GTPase activity"/>
    <property type="evidence" value="ECO:0007669"/>
    <property type="project" value="InterPro"/>
</dbReference>
<dbReference type="InterPro" id="IPR042101">
    <property type="entry name" value="SRP54_N_sf"/>
</dbReference>
<dbReference type="InterPro" id="IPR022941">
    <property type="entry name" value="SRP54"/>
</dbReference>
<sequence length="95" mass="10714">MTNAMIVNETVFKELLNEIACALLQNDVQIKIVRDLQSNIKRIVNLDGYAEGHNKRKIIQQAVFSELCKMLDPGKPFLTPKKKEPSVVMFVGLQG</sequence>
<evidence type="ECO:0000256" key="2">
    <source>
        <dbReference type="ARBA" id="ARBA00004496"/>
    </source>
</evidence>
<comment type="function">
    <text evidence="5">Component of the signal recognition particle (SRP) complex, a ribonucleoprotein complex that mediates the cotranslational targeting of secretory and membrane proteins to the endoplasmic reticulum (ER). As part of the SRP complex, associates with the SRP receptor (SR) component SRPRA to target secretory proteins to the endoplasmic reticulum membrane. Binds to the signal sequence of presecretory proteins when they emerge from the ribosomes. Displays basal GTPase activity, and stimulates reciprocal GTPase activation of the SR subunit SRPRA. Forms a guanosine 5'-triphosphate (GTP)-dependent complex with the SR subunit SRPRA. SR compaction and GTPase mediated rearrangement of SR drive SRP-mediated cotranslational protein translocation into the ER. Requires the presence of SRP9/SRP14 and/or SRP19 to stably interact with RNA.</text>
</comment>
<dbReference type="FunFam" id="1.20.120.140:FF:000001">
    <property type="entry name" value="Signal recognition particle GTPase"/>
    <property type="match status" value="1"/>
</dbReference>
<proteinExistence type="predicted"/>
<evidence type="ECO:0000313" key="7">
    <source>
        <dbReference type="EMBL" id="GEU29408.1"/>
    </source>
</evidence>
<dbReference type="GO" id="GO:0006616">
    <property type="term" value="P:SRP-dependent cotranslational protein targeting to membrane, translocation"/>
    <property type="evidence" value="ECO:0007669"/>
    <property type="project" value="TreeGrafter"/>
</dbReference>